<dbReference type="Ensembl" id="ENSPMAT00000005126.1">
    <property type="protein sequence ID" value="ENSPMAP00000005107.1"/>
    <property type="gene ID" value="ENSPMAG00000004666.1"/>
</dbReference>
<evidence type="ECO:0000313" key="2">
    <source>
        <dbReference type="Ensembl" id="ENSPMAP00000005107.1"/>
    </source>
</evidence>
<dbReference type="PANTHER" id="PTHR10837">
    <property type="entry name" value="PEPTIDYLARGININE DEIMINASE"/>
    <property type="match status" value="1"/>
</dbReference>
<dbReference type="Gene3D" id="3.75.10.10">
    <property type="entry name" value="L-arginine/glycine Amidinotransferase, Chain A"/>
    <property type="match status" value="1"/>
</dbReference>
<organism evidence="2">
    <name type="scientific">Petromyzon marinus</name>
    <name type="common">Sea lamprey</name>
    <dbReference type="NCBI Taxonomy" id="7757"/>
    <lineage>
        <taxon>Eukaryota</taxon>
        <taxon>Metazoa</taxon>
        <taxon>Chordata</taxon>
        <taxon>Craniata</taxon>
        <taxon>Vertebrata</taxon>
        <taxon>Cyclostomata</taxon>
        <taxon>Hyperoartia</taxon>
        <taxon>Petromyzontiformes</taxon>
        <taxon>Petromyzontidae</taxon>
        <taxon>Petromyzon</taxon>
    </lineage>
</organism>
<dbReference type="HOGENOM" id="CLU_144885_0_0_1"/>
<dbReference type="InterPro" id="IPR013530">
    <property type="entry name" value="PAD_C"/>
</dbReference>
<dbReference type="STRING" id="7757.ENSPMAP00000005107"/>
<dbReference type="GO" id="GO:0005737">
    <property type="term" value="C:cytoplasm"/>
    <property type="evidence" value="ECO:0007669"/>
    <property type="project" value="InterPro"/>
</dbReference>
<dbReference type="PANTHER" id="PTHR10837:SF8">
    <property type="entry name" value="PROTEIN-ARGININE DEIMINASE"/>
    <property type="match status" value="1"/>
</dbReference>
<feature type="domain" description="Protein-arginine deiminase C-terminal" evidence="1">
    <location>
        <begin position="1"/>
        <end position="117"/>
    </location>
</feature>
<name>S4RIS5_PETMA</name>
<reference evidence="2" key="1">
    <citation type="submission" date="2025-08" db="UniProtKB">
        <authorList>
            <consortium name="Ensembl"/>
        </authorList>
    </citation>
    <scope>IDENTIFICATION</scope>
</reference>
<reference evidence="2" key="2">
    <citation type="submission" date="2025-09" db="UniProtKB">
        <authorList>
            <consortium name="Ensembl"/>
        </authorList>
    </citation>
    <scope>IDENTIFICATION</scope>
</reference>
<dbReference type="InterPro" id="IPR004303">
    <property type="entry name" value="PAD"/>
</dbReference>
<dbReference type="GeneTree" id="ENSGT00940000153217"/>
<dbReference type="GO" id="GO:0005509">
    <property type="term" value="F:calcium ion binding"/>
    <property type="evidence" value="ECO:0007669"/>
    <property type="project" value="InterPro"/>
</dbReference>
<dbReference type="AlphaFoldDB" id="S4RIS5"/>
<sequence>QRCIDWNRDVLKRELGLEEVDIIDLPVLFFLNKSKAEAYFPNMVNMVVLNKELAIPKPFGPIIDEQCALETSVCSLLEPLGLRCSFVDDLLSHHVKKGEVHCGSNTRRAHFAAMHWWDVGP</sequence>
<proteinExistence type="predicted"/>
<dbReference type="GO" id="GO:0004668">
    <property type="term" value="F:protein-arginine deiminase activity"/>
    <property type="evidence" value="ECO:0007669"/>
    <property type="project" value="InterPro"/>
</dbReference>
<evidence type="ECO:0000259" key="1">
    <source>
        <dbReference type="Pfam" id="PF03068"/>
    </source>
</evidence>
<dbReference type="SUPFAM" id="SSF55909">
    <property type="entry name" value="Pentein"/>
    <property type="match status" value="1"/>
</dbReference>
<accession>S4RIS5</accession>
<protein>
    <recommendedName>
        <fullName evidence="1">Protein-arginine deiminase C-terminal domain-containing protein</fullName>
    </recommendedName>
</protein>
<dbReference type="Pfam" id="PF03068">
    <property type="entry name" value="PAD"/>
    <property type="match status" value="1"/>
</dbReference>